<dbReference type="PANTHER" id="PTHR15495">
    <property type="entry name" value="NEGATIVE REGULATOR OF VESICLE FORMATION-RELATED"/>
    <property type="match status" value="1"/>
</dbReference>
<keyword evidence="1" id="KW-1133">Transmembrane helix</keyword>
<feature type="non-terminal residue" evidence="3">
    <location>
        <position position="182"/>
    </location>
</feature>
<dbReference type="PANTHER" id="PTHR15495:SF7">
    <property type="entry name" value="GPI INOSITOL-DEACYLASE"/>
    <property type="match status" value="1"/>
</dbReference>
<evidence type="ECO:0000256" key="1">
    <source>
        <dbReference type="SAM" id="Phobius"/>
    </source>
</evidence>
<feature type="transmembrane region" description="Helical" evidence="1">
    <location>
        <begin position="115"/>
        <end position="136"/>
    </location>
</feature>
<name>A0A171A0C8_TRIIF</name>
<keyword evidence="1" id="KW-0472">Membrane</keyword>
<dbReference type="Pfam" id="PF25140">
    <property type="entry name" value="PGAP1_TMD"/>
    <property type="match status" value="1"/>
</dbReference>
<protein>
    <submittedName>
        <fullName evidence="3">Gpi inositol-deacylase</fullName>
    </submittedName>
</protein>
<feature type="transmembrane region" description="Helical" evidence="1">
    <location>
        <begin position="92"/>
        <end position="108"/>
    </location>
</feature>
<dbReference type="InterPro" id="IPR039529">
    <property type="entry name" value="PGAP1/BST1"/>
</dbReference>
<dbReference type="GO" id="GO:0006505">
    <property type="term" value="P:GPI anchor metabolic process"/>
    <property type="evidence" value="ECO:0007669"/>
    <property type="project" value="TreeGrafter"/>
</dbReference>
<evidence type="ECO:0000313" key="3">
    <source>
        <dbReference type="EMBL" id="JAS01520.1"/>
    </source>
</evidence>
<dbReference type="GO" id="GO:0050185">
    <property type="term" value="F:phosphatidylinositol deacylase activity"/>
    <property type="evidence" value="ECO:0007669"/>
    <property type="project" value="TreeGrafter"/>
</dbReference>
<feature type="transmembrane region" description="Helical" evidence="1">
    <location>
        <begin position="61"/>
        <end position="80"/>
    </location>
</feature>
<accession>A0A171A0C8</accession>
<feature type="non-terminal residue" evidence="3">
    <location>
        <position position="1"/>
    </location>
</feature>
<organism evidence="3">
    <name type="scientific">Triatoma infestans</name>
    <name type="common">Assassin bug</name>
    <dbReference type="NCBI Taxonomy" id="30076"/>
    <lineage>
        <taxon>Eukaryota</taxon>
        <taxon>Metazoa</taxon>
        <taxon>Ecdysozoa</taxon>
        <taxon>Arthropoda</taxon>
        <taxon>Hexapoda</taxon>
        <taxon>Insecta</taxon>
        <taxon>Pterygota</taxon>
        <taxon>Neoptera</taxon>
        <taxon>Paraneoptera</taxon>
        <taxon>Hemiptera</taxon>
        <taxon>Heteroptera</taxon>
        <taxon>Panheteroptera</taxon>
        <taxon>Cimicomorpha</taxon>
        <taxon>Reduviidae</taxon>
        <taxon>Triatominae</taxon>
        <taxon>Triatoma</taxon>
    </lineage>
</organism>
<feature type="domain" description="GPI inositol-deacylase transmembrane" evidence="2">
    <location>
        <begin position="25"/>
        <end position="127"/>
    </location>
</feature>
<evidence type="ECO:0000259" key="2">
    <source>
        <dbReference type="Pfam" id="PF25140"/>
    </source>
</evidence>
<feature type="transmembrane region" description="Helical" evidence="1">
    <location>
        <begin position="24"/>
        <end position="49"/>
    </location>
</feature>
<dbReference type="GO" id="GO:0006888">
    <property type="term" value="P:endoplasmic reticulum to Golgi vesicle-mediated transport"/>
    <property type="evidence" value="ECO:0007669"/>
    <property type="project" value="TreeGrafter"/>
</dbReference>
<dbReference type="InterPro" id="IPR056824">
    <property type="entry name" value="PGAP1_TMD"/>
</dbReference>
<dbReference type="EMBL" id="GEMB01001643">
    <property type="protein sequence ID" value="JAS01520.1"/>
    <property type="molecule type" value="Transcribed_RNA"/>
</dbReference>
<dbReference type="GO" id="GO:0005783">
    <property type="term" value="C:endoplasmic reticulum"/>
    <property type="evidence" value="ECO:0007669"/>
    <property type="project" value="TreeGrafter"/>
</dbReference>
<reference evidence="3" key="1">
    <citation type="submission" date="2016-04" db="EMBL/GenBank/DDBJ databases">
        <authorList>
            <person name="Calderon-Fernandez G.M.Sr."/>
        </authorList>
    </citation>
    <scope>NUCLEOTIDE SEQUENCE</scope>
    <source>
        <strain evidence="3">Int1</strain>
        <tissue evidence="3">Integument</tissue>
    </source>
</reference>
<dbReference type="GO" id="GO:0016020">
    <property type="term" value="C:membrane"/>
    <property type="evidence" value="ECO:0007669"/>
    <property type="project" value="GOC"/>
</dbReference>
<sequence>KLRELKEKKKMEVPKFEIPPIKDISFHLTLLLLWAVVVAINIPTVLVWAKQYRYNTKLQPDPGFFTSIIMCICAGVLWQANTPKTGLVMSKPLSHLIFLLSVFIMIYGQTSIYRLSYIVALVFILVTLHQIIAPWFTPEEEIPELVEGSVEDFQFGCRVDEVLHSGILEGDELNSDLSELVP</sequence>
<keyword evidence="1" id="KW-0812">Transmembrane</keyword>
<proteinExistence type="predicted"/>
<dbReference type="AlphaFoldDB" id="A0A171A0C8"/>
<reference evidence="3" key="2">
    <citation type="journal article" date="2017" name="J. Med. Entomol.">
        <title>Transcriptome Analysis of the Triatoma infestans (Hemiptera: Reduviidae) Integument.</title>
        <authorList>
            <person name="Calderon-Fernandez G.M."/>
            <person name="Moriconi D.E."/>
            <person name="Dulbecco A.B."/>
            <person name="Juarez M.P."/>
        </authorList>
    </citation>
    <scope>NUCLEOTIDE SEQUENCE</scope>
    <source>
        <strain evidence="3">Int1</strain>
        <tissue evidence="3">Integument</tissue>
    </source>
</reference>